<evidence type="ECO:0000256" key="7">
    <source>
        <dbReference type="RuleBase" id="RU369011"/>
    </source>
</evidence>
<dbReference type="Proteomes" id="UP001501920">
    <property type="component" value="Chromosome 5"/>
</dbReference>
<accession>A0A3B4BV37</accession>
<dbReference type="OrthoDB" id="19859at2759"/>
<dbReference type="Pfam" id="PF02535">
    <property type="entry name" value="Zip"/>
    <property type="match status" value="2"/>
</dbReference>
<dbReference type="GO" id="GO:0000139">
    <property type="term" value="C:Golgi membrane"/>
    <property type="evidence" value="ECO:0007669"/>
    <property type="project" value="UniProtKB-SubCell"/>
</dbReference>
<evidence type="ECO:0000256" key="2">
    <source>
        <dbReference type="ARBA" id="ARBA00004394"/>
    </source>
</evidence>
<dbReference type="GO" id="GO:0005739">
    <property type="term" value="C:mitochondrion"/>
    <property type="evidence" value="ECO:0007669"/>
    <property type="project" value="UniProtKB-SubCell"/>
</dbReference>
<reference evidence="8" key="2">
    <citation type="submission" date="2025-08" db="UniProtKB">
        <authorList>
            <consortium name="Ensembl"/>
        </authorList>
    </citation>
    <scope>IDENTIFICATION</scope>
</reference>
<comment type="subcellular location">
    <subcellularLocation>
        <location evidence="7">Cell membrane</location>
        <topology evidence="7">Multi-pass membrane protein</topology>
    </subcellularLocation>
    <subcellularLocation>
        <location evidence="7">Cytoplasm</location>
        <location evidence="7">Perinuclear region</location>
    </subcellularLocation>
    <subcellularLocation>
        <location evidence="1">Endomembrane system</location>
        <topology evidence="1">Multi-pass membrane protein</topology>
    </subcellularLocation>
    <subcellularLocation>
        <location evidence="2">Golgi apparatus membrane</location>
    </subcellularLocation>
    <subcellularLocation>
        <location evidence="7">Golgi apparatus</location>
        <location evidence="7">trans-Golgi network membrane</location>
    </subcellularLocation>
    <subcellularLocation>
        <location evidence="7">Mitochondrion</location>
    </subcellularLocation>
    <subcellularLocation>
        <location evidence="7">Nucleus</location>
    </subcellularLocation>
</comment>
<dbReference type="OMA" id="YFILHAN"/>
<keyword evidence="7" id="KW-0406">Ion transport</keyword>
<keyword evidence="5" id="KW-0333">Golgi apparatus</keyword>
<keyword evidence="7" id="KW-0813">Transport</keyword>
<comment type="function">
    <text evidence="7">Transports zinc ions across cell and organelle membranes into the cytoplasm and regulates intracellular zinc homeostasis. Participates in the zinc ions efflux out of the secretory compartments. Also functions as membrane androgen receptor that mediates, through a G protein, the non-classical androgen signaling pathway, characterized by the activation of MAPK3/MAPK1 (Erk1/2) and transcription factors CREB1 or ATF1. Moreover, has dual functions as membrane-bound androgen receptor and as an androgen-dependent zinc transporter both of which are mediated through an inhibitory G protein (Gi) that mediates both MAP kinase and zinc signaling leading to the androgen-dependent apoptotic process.</text>
</comment>
<dbReference type="InterPro" id="IPR045891">
    <property type="entry name" value="ZIP9"/>
</dbReference>
<keyword evidence="6 7" id="KW-0472">Membrane</keyword>
<feature type="transmembrane region" description="Helical" evidence="7">
    <location>
        <begin position="6"/>
        <end position="28"/>
    </location>
</feature>
<feature type="transmembrane region" description="Helical" evidence="7">
    <location>
        <begin position="232"/>
        <end position="254"/>
    </location>
</feature>
<evidence type="ECO:0000313" key="9">
    <source>
        <dbReference type="Proteomes" id="UP001501920"/>
    </source>
</evidence>
<dbReference type="PANTHER" id="PTHR16133">
    <property type="entry name" value="SOLUTE CARRIER FAMILY 39 ZINC TRANSPORTER , MEMBER 9-RELATED"/>
    <property type="match status" value="1"/>
</dbReference>
<proteinExistence type="inferred from homology"/>
<dbReference type="InterPro" id="IPR003689">
    <property type="entry name" value="ZIP"/>
</dbReference>
<sequence length="307" mass="31765">MDGAVAVILISLAMFVGCFLLGLIPVLFNFSQQKLQFVSVLGAGLLCGTALAIIIPEGVELVEESWRDSLCSGVTARLNSSDSNSTLEPSAATGLRPHVFIGASLVLGFTLMFVVDQIANYCSAQVSRPSIYSGSGITATLGLIIHAAADGVALGAAVASSEVSVQVIVFFAVILHKAPAAFGLVSFLLHAGLEKSTIQKHLLAFSAAAPLLAVSTYFILSMTGGSPQHRLSATGIGMLVSAGTFLYVATVHVLPEINSRGQQRTTHFHHHAGSGPYQQGAMGVLESITLITGAALPVLLALGLPDD</sequence>
<feature type="transmembrane region" description="Helical" evidence="7">
    <location>
        <begin position="35"/>
        <end position="55"/>
    </location>
</feature>
<protein>
    <recommendedName>
        <fullName evidence="7">Zinc transporter ZIP9</fullName>
        <shortName evidence="7">ZIP-9</shortName>
    </recommendedName>
    <alternativeName>
        <fullName evidence="7">Solute carrier family 39 member 9</fullName>
    </alternativeName>
    <alternativeName>
        <fullName evidence="7">Zrt- and Irt-like protein 9</fullName>
    </alternativeName>
</protein>
<dbReference type="GO" id="GO:0048471">
    <property type="term" value="C:perinuclear region of cytoplasm"/>
    <property type="evidence" value="ECO:0007669"/>
    <property type="project" value="UniProtKB-SubCell"/>
</dbReference>
<dbReference type="Ensembl" id="ENSPNAT00000010420.2">
    <property type="protein sequence ID" value="ENSPNAP00000002441.1"/>
    <property type="gene ID" value="ENSPNAG00000008835.2"/>
</dbReference>
<feature type="transmembrane region" description="Helical" evidence="7">
    <location>
        <begin position="165"/>
        <end position="189"/>
    </location>
</feature>
<feature type="transmembrane region" description="Helical" evidence="7">
    <location>
        <begin position="136"/>
        <end position="159"/>
    </location>
</feature>
<name>A0A3B4BV37_PYGNA</name>
<reference evidence="8" key="3">
    <citation type="submission" date="2025-09" db="UniProtKB">
        <authorList>
            <consortium name="Ensembl"/>
        </authorList>
    </citation>
    <scope>IDENTIFICATION</scope>
</reference>
<keyword evidence="7" id="KW-0325">Glycoprotein</keyword>
<keyword evidence="9" id="KW-1185">Reference proteome</keyword>
<evidence type="ECO:0000256" key="4">
    <source>
        <dbReference type="ARBA" id="ARBA00022989"/>
    </source>
</evidence>
<evidence type="ECO:0000256" key="3">
    <source>
        <dbReference type="ARBA" id="ARBA00022692"/>
    </source>
</evidence>
<evidence type="ECO:0000313" key="8">
    <source>
        <dbReference type="Ensembl" id="ENSPNAP00000002441.1"/>
    </source>
</evidence>
<gene>
    <name evidence="8" type="primary">SLC39A9</name>
</gene>
<dbReference type="GO" id="GO:0005385">
    <property type="term" value="F:zinc ion transmembrane transporter activity"/>
    <property type="evidence" value="ECO:0007669"/>
    <property type="project" value="UniProtKB-UniRule"/>
</dbReference>
<reference evidence="8 9" key="1">
    <citation type="submission" date="2020-10" db="EMBL/GenBank/DDBJ databases">
        <title>Pygocentrus nattereri (red-bellied piranha) genome, fPygNat1, primary haplotype.</title>
        <authorList>
            <person name="Myers G."/>
            <person name="Meyer A."/>
            <person name="Karagic N."/>
            <person name="Pippel M."/>
            <person name="Winkler S."/>
            <person name="Tracey A."/>
            <person name="Wood J."/>
            <person name="Formenti G."/>
            <person name="Howe K."/>
            <person name="Fedrigo O."/>
            <person name="Jarvis E.D."/>
        </authorList>
    </citation>
    <scope>NUCLEOTIDE SEQUENCE [LARGE SCALE GENOMIC DNA]</scope>
</reference>
<dbReference type="PANTHER" id="PTHR16133:SF4">
    <property type="entry name" value="ZINC TRANSPORTER ZIP9"/>
    <property type="match status" value="1"/>
</dbReference>
<keyword evidence="3 7" id="KW-0812">Transmembrane</keyword>
<comment type="similarity">
    <text evidence="7">Belongs to the ZIP transporter (TC 2.A.5) family.</text>
</comment>
<feature type="transmembrane region" description="Helical" evidence="7">
    <location>
        <begin position="284"/>
        <end position="304"/>
    </location>
</feature>
<evidence type="ECO:0000256" key="1">
    <source>
        <dbReference type="ARBA" id="ARBA00004127"/>
    </source>
</evidence>
<feature type="transmembrane region" description="Helical" evidence="7">
    <location>
        <begin position="201"/>
        <end position="220"/>
    </location>
</feature>
<feature type="transmembrane region" description="Helical" evidence="7">
    <location>
        <begin position="95"/>
        <end position="115"/>
    </location>
</feature>
<keyword evidence="7" id="KW-0862">Zinc</keyword>
<keyword evidence="4 7" id="KW-1133">Transmembrane helix</keyword>
<evidence type="ECO:0000256" key="5">
    <source>
        <dbReference type="ARBA" id="ARBA00023034"/>
    </source>
</evidence>
<keyword evidence="7" id="KW-0864">Zinc transport</keyword>
<dbReference type="GO" id="GO:0005634">
    <property type="term" value="C:nucleus"/>
    <property type="evidence" value="ECO:0007669"/>
    <property type="project" value="UniProtKB-SubCell"/>
</dbReference>
<dbReference type="AlphaFoldDB" id="A0A3B4BV37"/>
<organism evidence="8 9">
    <name type="scientific">Pygocentrus nattereri</name>
    <name type="common">Red-bellied piranha</name>
    <dbReference type="NCBI Taxonomy" id="42514"/>
    <lineage>
        <taxon>Eukaryota</taxon>
        <taxon>Metazoa</taxon>
        <taxon>Chordata</taxon>
        <taxon>Craniata</taxon>
        <taxon>Vertebrata</taxon>
        <taxon>Euteleostomi</taxon>
        <taxon>Actinopterygii</taxon>
        <taxon>Neopterygii</taxon>
        <taxon>Teleostei</taxon>
        <taxon>Ostariophysi</taxon>
        <taxon>Characiformes</taxon>
        <taxon>Characoidei</taxon>
        <taxon>Pygocentrus</taxon>
    </lineage>
</organism>
<dbReference type="STRING" id="42514.ENSPNAP00000002441"/>
<dbReference type="GeneTree" id="ENSGT00390000010094"/>
<dbReference type="GO" id="GO:0005886">
    <property type="term" value="C:plasma membrane"/>
    <property type="evidence" value="ECO:0007669"/>
    <property type="project" value="UniProtKB-SubCell"/>
</dbReference>
<evidence type="ECO:0000256" key="6">
    <source>
        <dbReference type="ARBA" id="ARBA00023136"/>
    </source>
</evidence>